<evidence type="ECO:0000256" key="7">
    <source>
        <dbReference type="ARBA" id="ARBA00022697"/>
    </source>
</evidence>
<comment type="subcellular location">
    <subcellularLocation>
        <location evidence="12">Cytoplasm</location>
    </subcellularLocation>
</comment>
<dbReference type="PRINTS" id="PR00958">
    <property type="entry name" value="HOMSERKINASE"/>
</dbReference>
<dbReference type="Gene3D" id="3.30.70.890">
    <property type="entry name" value="GHMP kinase, C-terminal domain"/>
    <property type="match status" value="1"/>
</dbReference>
<sequence>MLMKAGIKVFAPATIANLAVGYDIIGLALESPGDEVIARKSDQYKGVHITQIFNDGGKLPMDPLKNTASVAGQAVLDACNASDMGIEIEIHKKMPIGSGLGSSAASAVSGAFAVNDIMGKPFSKEELLPYAVKGEQSADKAYHADNVAPCLLGGIIFVKNDETLLHRRLPTPKGLYITLVHPDVEILTKNARDVIKTNITLDQHINQSFNLAGFIYSLFTSDFTLMRQCLQDHIIEPQRAFMIPKFREVKEAAMNQNALGCSISGAGPSIFALSENSLDAENIAFAMREVFSNSKIKATTLISKVNPEGAYKY</sequence>
<evidence type="ECO:0000256" key="11">
    <source>
        <dbReference type="ARBA" id="ARBA00049375"/>
    </source>
</evidence>
<feature type="binding site" evidence="12">
    <location>
        <begin position="95"/>
        <end position="105"/>
    </location>
    <ligand>
        <name>ATP</name>
        <dbReference type="ChEBI" id="CHEBI:30616"/>
    </ligand>
</feature>
<evidence type="ECO:0000256" key="9">
    <source>
        <dbReference type="ARBA" id="ARBA00022777"/>
    </source>
</evidence>
<keyword evidence="7 12" id="KW-0791">Threonine biosynthesis</keyword>
<feature type="domain" description="GHMP kinase C-terminal" evidence="14">
    <location>
        <begin position="219"/>
        <end position="292"/>
    </location>
</feature>
<dbReference type="SUPFAM" id="SSF54211">
    <property type="entry name" value="Ribosomal protein S5 domain 2-like"/>
    <property type="match status" value="1"/>
</dbReference>
<reference evidence="15" key="1">
    <citation type="submission" date="2021-06" db="EMBL/GenBank/DDBJ databases">
        <title>44 bacteria genomes isolated from Dapeng, Shenzhen.</title>
        <authorList>
            <person name="Zheng W."/>
            <person name="Yu S."/>
            <person name="Huang Y."/>
        </authorList>
    </citation>
    <scope>NUCLEOTIDE SEQUENCE</scope>
    <source>
        <strain evidence="15">DP5N28-2</strain>
    </source>
</reference>
<evidence type="ECO:0000256" key="1">
    <source>
        <dbReference type="ARBA" id="ARBA00005015"/>
    </source>
</evidence>
<dbReference type="Gene3D" id="3.30.230.10">
    <property type="match status" value="1"/>
</dbReference>
<dbReference type="NCBIfam" id="TIGR00191">
    <property type="entry name" value="thrB"/>
    <property type="match status" value="1"/>
</dbReference>
<evidence type="ECO:0000256" key="4">
    <source>
        <dbReference type="ARBA" id="ARBA00017858"/>
    </source>
</evidence>
<dbReference type="GO" id="GO:0004413">
    <property type="term" value="F:homoserine kinase activity"/>
    <property type="evidence" value="ECO:0007669"/>
    <property type="project" value="UniProtKB-UniRule"/>
</dbReference>
<gene>
    <name evidence="12" type="primary">thrB</name>
    <name evidence="15" type="ORF">KUV50_08380</name>
</gene>
<keyword evidence="8 12" id="KW-0547">Nucleotide-binding</keyword>
<evidence type="ECO:0000259" key="13">
    <source>
        <dbReference type="Pfam" id="PF00288"/>
    </source>
</evidence>
<dbReference type="EC" id="2.7.1.39" evidence="3 12"/>
<dbReference type="InterPro" id="IPR006204">
    <property type="entry name" value="GHMP_kinase_N_dom"/>
</dbReference>
<evidence type="ECO:0000256" key="5">
    <source>
        <dbReference type="ARBA" id="ARBA00022605"/>
    </source>
</evidence>
<evidence type="ECO:0000259" key="14">
    <source>
        <dbReference type="Pfam" id="PF08544"/>
    </source>
</evidence>
<dbReference type="Pfam" id="PF08544">
    <property type="entry name" value="GHMP_kinases_C"/>
    <property type="match status" value="1"/>
</dbReference>
<accession>A0A953HYN3</accession>
<evidence type="ECO:0000256" key="10">
    <source>
        <dbReference type="ARBA" id="ARBA00022840"/>
    </source>
</evidence>
<evidence type="ECO:0000313" key="15">
    <source>
        <dbReference type="EMBL" id="MBY5958142.1"/>
    </source>
</evidence>
<keyword evidence="12" id="KW-0963">Cytoplasm</keyword>
<feature type="domain" description="GHMP kinase N-terminal" evidence="13">
    <location>
        <begin position="77"/>
        <end position="154"/>
    </location>
</feature>
<evidence type="ECO:0000256" key="3">
    <source>
        <dbReference type="ARBA" id="ARBA00012078"/>
    </source>
</evidence>
<dbReference type="EMBL" id="JAHVHU010000007">
    <property type="protein sequence ID" value="MBY5958142.1"/>
    <property type="molecule type" value="Genomic_DNA"/>
</dbReference>
<dbReference type="InterPro" id="IPR014721">
    <property type="entry name" value="Ribsml_uS5_D2-typ_fold_subgr"/>
</dbReference>
<dbReference type="GO" id="GO:0005524">
    <property type="term" value="F:ATP binding"/>
    <property type="evidence" value="ECO:0007669"/>
    <property type="project" value="UniProtKB-UniRule"/>
</dbReference>
<keyword evidence="16" id="KW-1185">Reference proteome</keyword>
<comment type="caution">
    <text evidence="15">The sequence shown here is derived from an EMBL/GenBank/DDBJ whole genome shotgun (WGS) entry which is preliminary data.</text>
</comment>
<evidence type="ECO:0000256" key="12">
    <source>
        <dbReference type="HAMAP-Rule" id="MF_00384"/>
    </source>
</evidence>
<dbReference type="PROSITE" id="PS00627">
    <property type="entry name" value="GHMP_KINASES_ATP"/>
    <property type="match status" value="1"/>
</dbReference>
<keyword evidence="6 12" id="KW-0808">Transferase</keyword>
<dbReference type="InterPro" id="IPR000870">
    <property type="entry name" value="Homoserine_kinase"/>
</dbReference>
<comment type="pathway">
    <text evidence="1 12">Amino-acid biosynthesis; L-threonine biosynthesis; L-threonine from L-aspartate: step 4/5.</text>
</comment>
<protein>
    <recommendedName>
        <fullName evidence="4 12">Homoserine kinase</fullName>
        <shortName evidence="12">HK</shortName>
        <shortName evidence="12">HSK</shortName>
        <ecNumber evidence="3 12">2.7.1.39</ecNumber>
    </recommendedName>
</protein>
<dbReference type="GO" id="GO:0009088">
    <property type="term" value="P:threonine biosynthetic process"/>
    <property type="evidence" value="ECO:0007669"/>
    <property type="project" value="UniProtKB-UniRule"/>
</dbReference>
<dbReference type="SUPFAM" id="SSF55060">
    <property type="entry name" value="GHMP Kinase, C-terminal domain"/>
    <property type="match status" value="1"/>
</dbReference>
<dbReference type="GO" id="GO:0005737">
    <property type="term" value="C:cytoplasm"/>
    <property type="evidence" value="ECO:0007669"/>
    <property type="project" value="UniProtKB-SubCell"/>
</dbReference>
<evidence type="ECO:0000256" key="6">
    <source>
        <dbReference type="ARBA" id="ARBA00022679"/>
    </source>
</evidence>
<dbReference type="InterPro" id="IPR036554">
    <property type="entry name" value="GHMP_kinase_C_sf"/>
</dbReference>
<dbReference type="InterPro" id="IPR006203">
    <property type="entry name" value="GHMP_knse_ATP-bd_CS"/>
</dbReference>
<name>A0A953HYN3_9BACT</name>
<dbReference type="NCBIfam" id="NF002288">
    <property type="entry name" value="PRK01212.1-4"/>
    <property type="match status" value="1"/>
</dbReference>
<dbReference type="HAMAP" id="MF_00384">
    <property type="entry name" value="Homoser_kinase"/>
    <property type="match status" value="1"/>
</dbReference>
<comment type="catalytic activity">
    <reaction evidence="11 12">
        <text>L-homoserine + ATP = O-phospho-L-homoserine + ADP + H(+)</text>
        <dbReference type="Rhea" id="RHEA:13985"/>
        <dbReference type="ChEBI" id="CHEBI:15378"/>
        <dbReference type="ChEBI" id="CHEBI:30616"/>
        <dbReference type="ChEBI" id="CHEBI:57476"/>
        <dbReference type="ChEBI" id="CHEBI:57590"/>
        <dbReference type="ChEBI" id="CHEBI:456216"/>
        <dbReference type="EC" id="2.7.1.39"/>
    </reaction>
</comment>
<keyword evidence="5 12" id="KW-0028">Amino-acid biosynthesis</keyword>
<proteinExistence type="inferred from homology"/>
<evidence type="ECO:0000256" key="2">
    <source>
        <dbReference type="ARBA" id="ARBA00007370"/>
    </source>
</evidence>
<organism evidence="15 16">
    <name type="scientific">Membranihabitans marinus</name>
    <dbReference type="NCBI Taxonomy" id="1227546"/>
    <lineage>
        <taxon>Bacteria</taxon>
        <taxon>Pseudomonadati</taxon>
        <taxon>Bacteroidota</taxon>
        <taxon>Saprospiria</taxon>
        <taxon>Saprospirales</taxon>
        <taxon>Saprospiraceae</taxon>
        <taxon>Membranihabitans</taxon>
    </lineage>
</organism>
<comment type="function">
    <text evidence="12">Catalyzes the ATP-dependent phosphorylation of L-homoserine to L-homoserine phosphate.</text>
</comment>
<dbReference type="PIRSF" id="PIRSF000676">
    <property type="entry name" value="Homoser_kin"/>
    <property type="match status" value="1"/>
</dbReference>
<dbReference type="InterPro" id="IPR013750">
    <property type="entry name" value="GHMP_kinase_C_dom"/>
</dbReference>
<dbReference type="InterPro" id="IPR020568">
    <property type="entry name" value="Ribosomal_Su5_D2-typ_SF"/>
</dbReference>
<dbReference type="Pfam" id="PF00288">
    <property type="entry name" value="GHMP_kinases_N"/>
    <property type="match status" value="1"/>
</dbReference>
<dbReference type="AlphaFoldDB" id="A0A953HYN3"/>
<keyword evidence="9 12" id="KW-0418">Kinase</keyword>
<evidence type="ECO:0000313" key="16">
    <source>
        <dbReference type="Proteomes" id="UP000753961"/>
    </source>
</evidence>
<evidence type="ECO:0000256" key="8">
    <source>
        <dbReference type="ARBA" id="ARBA00022741"/>
    </source>
</evidence>
<keyword evidence="10 12" id="KW-0067">ATP-binding</keyword>
<dbReference type="PANTHER" id="PTHR20861">
    <property type="entry name" value="HOMOSERINE/4-DIPHOSPHOCYTIDYL-2-C-METHYL-D-ERYTHRITOL KINASE"/>
    <property type="match status" value="1"/>
</dbReference>
<comment type="similarity">
    <text evidence="2 12">Belongs to the GHMP kinase family. Homoserine kinase subfamily.</text>
</comment>
<dbReference type="Proteomes" id="UP000753961">
    <property type="component" value="Unassembled WGS sequence"/>
</dbReference>
<dbReference type="PANTHER" id="PTHR20861:SF1">
    <property type="entry name" value="HOMOSERINE KINASE"/>
    <property type="match status" value="1"/>
</dbReference>